<reference evidence="1" key="1">
    <citation type="submission" date="2020-05" db="EMBL/GenBank/DDBJ databases">
        <title>Large-scale comparative analyses of tick genomes elucidate their genetic diversity and vector capacities.</title>
        <authorList>
            <person name="Jia N."/>
            <person name="Wang J."/>
            <person name="Shi W."/>
            <person name="Du L."/>
            <person name="Sun Y."/>
            <person name="Zhan W."/>
            <person name="Jiang J."/>
            <person name="Wang Q."/>
            <person name="Zhang B."/>
            <person name="Ji P."/>
            <person name="Sakyi L.B."/>
            <person name="Cui X."/>
            <person name="Yuan T."/>
            <person name="Jiang B."/>
            <person name="Yang W."/>
            <person name="Lam T.T.-Y."/>
            <person name="Chang Q."/>
            <person name="Ding S."/>
            <person name="Wang X."/>
            <person name="Zhu J."/>
            <person name="Ruan X."/>
            <person name="Zhao L."/>
            <person name="Wei J."/>
            <person name="Que T."/>
            <person name="Du C."/>
            <person name="Cheng J."/>
            <person name="Dai P."/>
            <person name="Han X."/>
            <person name="Huang E."/>
            <person name="Gao Y."/>
            <person name="Liu J."/>
            <person name="Shao H."/>
            <person name="Ye R."/>
            <person name="Li L."/>
            <person name="Wei W."/>
            <person name="Wang X."/>
            <person name="Wang C."/>
            <person name="Yang T."/>
            <person name="Huo Q."/>
            <person name="Li W."/>
            <person name="Guo W."/>
            <person name="Chen H."/>
            <person name="Zhou L."/>
            <person name="Ni X."/>
            <person name="Tian J."/>
            <person name="Zhou Y."/>
            <person name="Sheng Y."/>
            <person name="Liu T."/>
            <person name="Pan Y."/>
            <person name="Xia L."/>
            <person name="Li J."/>
            <person name="Zhao F."/>
            <person name="Cao W."/>
        </authorList>
    </citation>
    <scope>NUCLEOTIDE SEQUENCE</scope>
    <source>
        <strain evidence="1">Dsil-2018</strain>
    </source>
</reference>
<protein>
    <submittedName>
        <fullName evidence="1">Uncharacterized protein</fullName>
    </submittedName>
</protein>
<evidence type="ECO:0000313" key="2">
    <source>
        <dbReference type="Proteomes" id="UP000821865"/>
    </source>
</evidence>
<proteinExistence type="predicted"/>
<keyword evidence="2" id="KW-1185">Reference proteome</keyword>
<name>A0ACB8DWZ1_DERSI</name>
<evidence type="ECO:0000313" key="1">
    <source>
        <dbReference type="EMBL" id="KAH7978785.1"/>
    </source>
</evidence>
<sequence>MASGPSDRGGIEREVPCVDFGRLTAKIKRISLNFKACGVDLDKLCSNTAENASRCWITCYLPTLNLQSVVHRFHIEEIYGGMSNNRRITDYVLPFDFHSDCDVNFDVLEKLRKNRSALYRAVEFAKLTVLDKQSAETFELFIKNPGFRREVSEVTGRTEAEVLPFLKSAQHYLRDNYLVITGVVQQDVLECHPAGVTQADALNKDCWSGSALSKRQ</sequence>
<organism evidence="1 2">
    <name type="scientific">Dermacentor silvarum</name>
    <name type="common">Tick</name>
    <dbReference type="NCBI Taxonomy" id="543639"/>
    <lineage>
        <taxon>Eukaryota</taxon>
        <taxon>Metazoa</taxon>
        <taxon>Ecdysozoa</taxon>
        <taxon>Arthropoda</taxon>
        <taxon>Chelicerata</taxon>
        <taxon>Arachnida</taxon>
        <taxon>Acari</taxon>
        <taxon>Parasitiformes</taxon>
        <taxon>Ixodida</taxon>
        <taxon>Ixodoidea</taxon>
        <taxon>Ixodidae</taxon>
        <taxon>Rhipicephalinae</taxon>
        <taxon>Dermacentor</taxon>
    </lineage>
</organism>
<dbReference type="Proteomes" id="UP000821865">
    <property type="component" value="Chromosome 1"/>
</dbReference>
<gene>
    <name evidence="1" type="ORF">HPB49_006742</name>
</gene>
<dbReference type="EMBL" id="CM023470">
    <property type="protein sequence ID" value="KAH7978785.1"/>
    <property type="molecule type" value="Genomic_DNA"/>
</dbReference>
<comment type="caution">
    <text evidence="1">The sequence shown here is derived from an EMBL/GenBank/DDBJ whole genome shotgun (WGS) entry which is preliminary data.</text>
</comment>
<accession>A0ACB8DWZ1</accession>